<dbReference type="KEGG" id="vg:14016362"/>
<evidence type="ECO:0000313" key="2">
    <source>
        <dbReference type="Proteomes" id="UP000009016"/>
    </source>
</evidence>
<organism evidence="1 2">
    <name type="scientific">Aeromonas phage CC2</name>
    <dbReference type="NCBI Taxonomy" id="1204516"/>
    <lineage>
        <taxon>Viruses</taxon>
        <taxon>Duplodnaviria</taxon>
        <taxon>Heunggongvirae</taxon>
        <taxon>Uroviricota</taxon>
        <taxon>Caudoviricetes</taxon>
        <taxon>Pantevenvirales</taxon>
        <taxon>Straboviridae</taxon>
        <taxon>Emmerichvirinae</taxon>
        <taxon>Ceceduovirus</taxon>
        <taxon>Ceceduovirus cc2</taxon>
    </lineage>
</organism>
<sequence length="131" mass="15693">MDIKDPLKGIDLEKEYLKWSDKYYPDGMKLDPNRPRLDDSFLVVVRFDNINSYYKFLESDSSFHKYKCYEEYTMMSDGDYFYLGFMVDDIEKVKPHIQNDDKIKFSFDALCELGIKKSETIDFFYDNIKSS</sequence>
<dbReference type="RefSeq" id="YP_007010095.1">
    <property type="nucleotide sequence ID" value="NC_019538.1"/>
</dbReference>
<dbReference type="EMBL" id="JX123262">
    <property type="protein sequence ID" value="AFN39204.1"/>
    <property type="molecule type" value="Genomic_DNA"/>
</dbReference>
<proteinExistence type="predicted"/>
<reference evidence="1 2" key="1">
    <citation type="journal article" date="2012" name="J. Virol.">
        <title>Complete Genome Sequence of Aeromonas hydrophila Phage CC2.</title>
        <authorList>
            <person name="Shen C.J."/>
            <person name="Liu Y.J."/>
            <person name="Lu C.P."/>
        </authorList>
    </citation>
    <scope>NUCLEOTIDE SEQUENCE [LARGE SCALE GENOMIC DNA]</scope>
</reference>
<evidence type="ECO:0000313" key="1">
    <source>
        <dbReference type="EMBL" id="AFN39204.1"/>
    </source>
</evidence>
<accession>I6XL21</accession>
<dbReference type="Proteomes" id="UP000009016">
    <property type="component" value="Segment"/>
</dbReference>
<name>I6XL21_9CAUD</name>
<protein>
    <submittedName>
        <fullName evidence="1">Uncharacterized protein</fullName>
    </submittedName>
</protein>
<keyword evidence="2" id="KW-1185">Reference proteome</keyword>
<gene>
    <name evidence="1" type="ORF">CC2_069</name>
</gene>
<dbReference type="GeneID" id="14016362"/>